<gene>
    <name evidence="2" type="ORF">IRL76_11605</name>
</gene>
<dbReference type="RefSeq" id="WP_200981485.1">
    <property type="nucleotide sequence ID" value="NZ_CP064654.1"/>
</dbReference>
<dbReference type="SUPFAM" id="SSF141371">
    <property type="entry name" value="PilZ domain-like"/>
    <property type="match status" value="1"/>
</dbReference>
<reference evidence="2 3" key="1">
    <citation type="submission" date="2020-11" db="EMBL/GenBank/DDBJ databases">
        <title>The genome sequence of Erythrobacter sp. 6D36.</title>
        <authorList>
            <person name="Liu Y."/>
        </authorList>
    </citation>
    <scope>NUCLEOTIDE SEQUENCE [LARGE SCALE GENOMIC DNA]</scope>
    <source>
        <strain evidence="2 3">6D36</strain>
    </source>
</reference>
<dbReference type="InterPro" id="IPR010982">
    <property type="entry name" value="Lambda_DNA-bd_dom_sf"/>
</dbReference>
<evidence type="ECO:0000313" key="2">
    <source>
        <dbReference type="EMBL" id="QPC98478.1"/>
    </source>
</evidence>
<dbReference type="Gene3D" id="2.40.10.220">
    <property type="entry name" value="predicted glycosyltransferase like domains"/>
    <property type="match status" value="1"/>
</dbReference>
<accession>A0A7S8ISH6</accession>
<organism evidence="2 3">
    <name type="scientific">Qipengyuania soli</name>
    <dbReference type="NCBI Taxonomy" id="2782568"/>
    <lineage>
        <taxon>Bacteria</taxon>
        <taxon>Pseudomonadati</taxon>
        <taxon>Pseudomonadota</taxon>
        <taxon>Alphaproteobacteria</taxon>
        <taxon>Sphingomonadales</taxon>
        <taxon>Erythrobacteraceae</taxon>
        <taxon>Qipengyuania</taxon>
    </lineage>
</organism>
<dbReference type="KEGG" id="qso:IRL76_11605"/>
<dbReference type="Pfam" id="PF13560">
    <property type="entry name" value="HTH_31"/>
    <property type="match status" value="1"/>
</dbReference>
<dbReference type="Proteomes" id="UP000594459">
    <property type="component" value="Chromosome"/>
</dbReference>
<dbReference type="Pfam" id="PF07238">
    <property type="entry name" value="PilZ"/>
    <property type="match status" value="1"/>
</dbReference>
<dbReference type="CDD" id="cd00093">
    <property type="entry name" value="HTH_XRE"/>
    <property type="match status" value="1"/>
</dbReference>
<name>A0A7S8ISH6_9SPHN</name>
<dbReference type="SMART" id="SM00530">
    <property type="entry name" value="HTH_XRE"/>
    <property type="match status" value="1"/>
</dbReference>
<evidence type="ECO:0000259" key="1">
    <source>
        <dbReference type="PROSITE" id="PS50943"/>
    </source>
</evidence>
<dbReference type="AlphaFoldDB" id="A0A7S8ISH6"/>
<sequence>MKGRIEDKASVADGRSEERRRIFLTASAAQGDGSSGVEILDLSASGLLMSTSASLDLDEPVAVVLADGEEHWARIMWHTGRLYGCRFEQSLSRAELGANLLRAHPPRDLPEVGAVESGTETLGDRLRRLRMDSPHTMEELASLVGVTKPTLWKWETGKSRPRHDAIIRISDVFGVAEAELLYGERGSGRGVSVSRAASNATLAMTVAEARRMIAQAAGIDPGQVSISIDFN</sequence>
<evidence type="ECO:0000313" key="3">
    <source>
        <dbReference type="Proteomes" id="UP000594459"/>
    </source>
</evidence>
<feature type="domain" description="HTH cro/C1-type" evidence="1">
    <location>
        <begin position="126"/>
        <end position="180"/>
    </location>
</feature>
<dbReference type="InterPro" id="IPR009875">
    <property type="entry name" value="PilZ_domain"/>
</dbReference>
<dbReference type="GO" id="GO:0035438">
    <property type="term" value="F:cyclic-di-GMP binding"/>
    <property type="evidence" value="ECO:0007669"/>
    <property type="project" value="InterPro"/>
</dbReference>
<keyword evidence="3" id="KW-1185">Reference proteome</keyword>
<dbReference type="SUPFAM" id="SSF47413">
    <property type="entry name" value="lambda repressor-like DNA-binding domains"/>
    <property type="match status" value="1"/>
</dbReference>
<protein>
    <submittedName>
        <fullName evidence="2">Helix-turn-helix domain-containing protein</fullName>
    </submittedName>
</protein>
<dbReference type="Gene3D" id="1.10.260.40">
    <property type="entry name" value="lambda repressor-like DNA-binding domains"/>
    <property type="match status" value="1"/>
</dbReference>
<dbReference type="PROSITE" id="PS50943">
    <property type="entry name" value="HTH_CROC1"/>
    <property type="match status" value="1"/>
</dbReference>
<dbReference type="GO" id="GO:0003677">
    <property type="term" value="F:DNA binding"/>
    <property type="evidence" value="ECO:0007669"/>
    <property type="project" value="InterPro"/>
</dbReference>
<dbReference type="EMBL" id="CP064654">
    <property type="protein sequence ID" value="QPC98478.1"/>
    <property type="molecule type" value="Genomic_DNA"/>
</dbReference>
<dbReference type="InterPro" id="IPR001387">
    <property type="entry name" value="Cro/C1-type_HTH"/>
</dbReference>
<proteinExistence type="predicted"/>